<dbReference type="EMBL" id="JAAKZY010000172">
    <property type="protein sequence ID" value="NGO13128.1"/>
    <property type="molecule type" value="Genomic_DNA"/>
</dbReference>
<name>A0A6G4VG56_9ACTN</name>
<dbReference type="RefSeq" id="WP_165266262.1">
    <property type="nucleotide sequence ID" value="NZ_JAAKZY010000172.1"/>
</dbReference>
<reference evidence="2 3" key="1">
    <citation type="submission" date="2020-02" db="EMBL/GenBank/DDBJ databases">
        <title>Whole-genome analyses of novel actinobacteria.</title>
        <authorList>
            <person name="Sahin N."/>
            <person name="Gencbay T."/>
        </authorList>
    </citation>
    <scope>NUCLEOTIDE SEQUENCE [LARGE SCALE GENOMIC DNA]</scope>
    <source>
        <strain evidence="2 3">HC44</strain>
    </source>
</reference>
<keyword evidence="3" id="KW-1185">Reference proteome</keyword>
<proteinExistence type="predicted"/>
<evidence type="ECO:0000313" key="2">
    <source>
        <dbReference type="EMBL" id="NGO13128.1"/>
    </source>
</evidence>
<dbReference type="AlphaFoldDB" id="A0A6G4VG56"/>
<evidence type="ECO:0000313" key="3">
    <source>
        <dbReference type="Proteomes" id="UP000472335"/>
    </source>
</evidence>
<accession>A0A6G4VG56</accession>
<sequence length="81" mass="8531">MVPAVAVVEAAVRLAAVASFRGAARSGAGQPPAPASPISPPKRPQVRHHHDECDKMLYEGGACTCDLIEHLGPPSEREDSY</sequence>
<evidence type="ECO:0000256" key="1">
    <source>
        <dbReference type="SAM" id="MobiDB-lite"/>
    </source>
</evidence>
<gene>
    <name evidence="2" type="ORF">G5C60_37420</name>
</gene>
<feature type="region of interest" description="Disordered" evidence="1">
    <location>
        <begin position="23"/>
        <end position="49"/>
    </location>
</feature>
<dbReference type="Proteomes" id="UP000472335">
    <property type="component" value="Unassembled WGS sequence"/>
</dbReference>
<feature type="compositionally biased region" description="Pro residues" evidence="1">
    <location>
        <begin position="31"/>
        <end position="43"/>
    </location>
</feature>
<comment type="caution">
    <text evidence="2">The sequence shown here is derived from an EMBL/GenBank/DDBJ whole genome shotgun (WGS) entry which is preliminary data.</text>
</comment>
<organism evidence="2 3">
    <name type="scientific">Streptomyces scabichelini</name>
    <dbReference type="NCBI Taxonomy" id="2711217"/>
    <lineage>
        <taxon>Bacteria</taxon>
        <taxon>Bacillati</taxon>
        <taxon>Actinomycetota</taxon>
        <taxon>Actinomycetes</taxon>
        <taxon>Kitasatosporales</taxon>
        <taxon>Streptomycetaceae</taxon>
        <taxon>Streptomyces</taxon>
    </lineage>
</organism>
<protein>
    <submittedName>
        <fullName evidence="2">Uncharacterized protein</fullName>
    </submittedName>
</protein>